<dbReference type="EMBL" id="JABFUD020000003">
    <property type="protein sequence ID" value="KAI5081603.1"/>
    <property type="molecule type" value="Genomic_DNA"/>
</dbReference>
<accession>A0A9D4V9I8</accession>
<comment type="caution">
    <text evidence="1">The sequence shown here is derived from an EMBL/GenBank/DDBJ whole genome shotgun (WGS) entry which is preliminary data.</text>
</comment>
<reference evidence="1" key="1">
    <citation type="submission" date="2021-01" db="EMBL/GenBank/DDBJ databases">
        <title>Adiantum capillus-veneris genome.</title>
        <authorList>
            <person name="Fang Y."/>
            <person name="Liao Q."/>
        </authorList>
    </citation>
    <scope>NUCLEOTIDE SEQUENCE</scope>
    <source>
        <strain evidence="1">H3</strain>
        <tissue evidence="1">Leaf</tissue>
    </source>
</reference>
<name>A0A9D4V9I8_ADICA</name>
<proteinExistence type="predicted"/>
<sequence>MISGLYNHVCSQFPSALNGTSSPMEWLVGSMVKRFLSFEVLLYHHDPVSRIQHQSHQSHKVDVGDLLHECLHCDAKERIEGSQCNLLGTSFNH</sequence>
<organism evidence="1 2">
    <name type="scientific">Adiantum capillus-veneris</name>
    <name type="common">Maidenhair fern</name>
    <dbReference type="NCBI Taxonomy" id="13818"/>
    <lineage>
        <taxon>Eukaryota</taxon>
        <taxon>Viridiplantae</taxon>
        <taxon>Streptophyta</taxon>
        <taxon>Embryophyta</taxon>
        <taxon>Tracheophyta</taxon>
        <taxon>Polypodiopsida</taxon>
        <taxon>Polypodiidae</taxon>
        <taxon>Polypodiales</taxon>
        <taxon>Pteridineae</taxon>
        <taxon>Pteridaceae</taxon>
        <taxon>Vittarioideae</taxon>
        <taxon>Adiantum</taxon>
    </lineage>
</organism>
<evidence type="ECO:0000313" key="1">
    <source>
        <dbReference type="EMBL" id="KAI5081603.1"/>
    </source>
</evidence>
<dbReference type="Proteomes" id="UP000886520">
    <property type="component" value="Chromosome 2"/>
</dbReference>
<keyword evidence="2" id="KW-1185">Reference proteome</keyword>
<protein>
    <submittedName>
        <fullName evidence="1">Uncharacterized protein</fullName>
    </submittedName>
</protein>
<gene>
    <name evidence="1" type="ORF">GOP47_0001346</name>
</gene>
<evidence type="ECO:0000313" key="2">
    <source>
        <dbReference type="Proteomes" id="UP000886520"/>
    </source>
</evidence>
<dbReference type="AlphaFoldDB" id="A0A9D4V9I8"/>